<feature type="transmembrane region" description="Helical" evidence="7">
    <location>
        <begin position="148"/>
        <end position="166"/>
    </location>
</feature>
<feature type="transmembrane region" description="Helical" evidence="7">
    <location>
        <begin position="172"/>
        <end position="198"/>
    </location>
</feature>
<evidence type="ECO:0000256" key="7">
    <source>
        <dbReference type="SAM" id="Phobius"/>
    </source>
</evidence>
<keyword evidence="10" id="KW-1185">Reference proteome</keyword>
<evidence type="ECO:0000313" key="9">
    <source>
        <dbReference type="EMBL" id="KPI44868.1"/>
    </source>
</evidence>
<dbReference type="RefSeq" id="XP_018004831.1">
    <property type="nucleotide sequence ID" value="XM_018142456.1"/>
</dbReference>
<feature type="transmembrane region" description="Helical" evidence="7">
    <location>
        <begin position="253"/>
        <end position="272"/>
    </location>
</feature>
<dbReference type="EMBL" id="LFJN01000002">
    <property type="protein sequence ID" value="KPI44868.1"/>
    <property type="molecule type" value="Genomic_DNA"/>
</dbReference>
<feature type="compositionally biased region" description="Basic and acidic residues" evidence="6">
    <location>
        <begin position="1"/>
        <end position="15"/>
    </location>
</feature>
<evidence type="ECO:0000313" key="10">
    <source>
        <dbReference type="Proteomes" id="UP000038010"/>
    </source>
</evidence>
<dbReference type="Gene3D" id="1.20.1250.20">
    <property type="entry name" value="MFS general substrate transporter like domains"/>
    <property type="match status" value="1"/>
</dbReference>
<keyword evidence="3 7" id="KW-0812">Transmembrane</keyword>
<evidence type="ECO:0000256" key="3">
    <source>
        <dbReference type="ARBA" id="ARBA00022692"/>
    </source>
</evidence>
<name>A0A0N0NRA5_9EURO</name>
<dbReference type="GeneID" id="28734336"/>
<evidence type="ECO:0000256" key="1">
    <source>
        <dbReference type="ARBA" id="ARBA00004141"/>
    </source>
</evidence>
<dbReference type="GO" id="GO:0016020">
    <property type="term" value="C:membrane"/>
    <property type="evidence" value="ECO:0007669"/>
    <property type="project" value="UniProtKB-SubCell"/>
</dbReference>
<dbReference type="InterPro" id="IPR020846">
    <property type="entry name" value="MFS_dom"/>
</dbReference>
<dbReference type="VEuPathDB" id="FungiDB:AB675_2481"/>
<dbReference type="AlphaFoldDB" id="A0A0N0NRA5"/>
<dbReference type="PROSITE" id="PS50850">
    <property type="entry name" value="MFS"/>
    <property type="match status" value="1"/>
</dbReference>
<comment type="subcellular location">
    <subcellularLocation>
        <location evidence="1">Membrane</location>
        <topology evidence="1">Multi-pass membrane protein</topology>
    </subcellularLocation>
</comment>
<proteinExistence type="predicted"/>
<dbReference type="Pfam" id="PF07690">
    <property type="entry name" value="MFS_1"/>
    <property type="match status" value="1"/>
</dbReference>
<feature type="transmembrane region" description="Helical" evidence="7">
    <location>
        <begin position="391"/>
        <end position="410"/>
    </location>
</feature>
<reference evidence="9 10" key="1">
    <citation type="submission" date="2015-06" db="EMBL/GenBank/DDBJ databases">
        <title>Draft genome of the ant-associated black yeast Phialophora attae CBS 131958.</title>
        <authorList>
            <person name="Moreno L.F."/>
            <person name="Stielow B.J."/>
            <person name="de Hoog S."/>
            <person name="Vicente V.A."/>
            <person name="Weiss V.A."/>
            <person name="de Vries M."/>
            <person name="Cruz L.M."/>
            <person name="Souza E.M."/>
        </authorList>
    </citation>
    <scope>NUCLEOTIDE SEQUENCE [LARGE SCALE GENOMIC DNA]</scope>
    <source>
        <strain evidence="9 10">CBS 131958</strain>
    </source>
</reference>
<evidence type="ECO:0000256" key="4">
    <source>
        <dbReference type="ARBA" id="ARBA00022989"/>
    </source>
</evidence>
<evidence type="ECO:0000256" key="5">
    <source>
        <dbReference type="ARBA" id="ARBA00023136"/>
    </source>
</evidence>
<sequence length="489" mass="54201">MATTEQKKLDVESHGVSDASPNHNQRRSSVGEKVRGSISLGGADERAIEGQVFSMNDVDPALDAKMRLVNQTIDEIGWTNFHLKLFFLNGFGYMADSLILLLQSVTAGQAAREFLPSFTRGLTVAAYSGMLIGALFWGLGADVIGRKYAFNCSLFICSVFAIVAGASPNWYVLGFFVSVAAFGAGGNLVLDTTVFLEFLPGRYQWLLTLLACWWGLAPVIGAGFAWPLLSLPQYICAEDADPCRREDNMGWRYIWFGNGALVLVLSILRVTVIRLNETPKYLLAKGYDEEVVECFHKIAKKYNRPCSLTLEQLQDCGHIKSTYGGSRYGFAEFFAHLRGLFQTKRLAISTSLIWLSWTLIGLAYPLFYVFLPEFLASRGAETGEDSPYYTWRNYLISNTVGIFGPVLAGFMCNTRLLGRKYTMVIGALITMAFFFAYSAVKTAAENLGFTCAIYFFINIYYAVSTPTPQKSCRVPIARQDMVLPLAAIA</sequence>
<dbReference type="GO" id="GO:0022857">
    <property type="term" value="F:transmembrane transporter activity"/>
    <property type="evidence" value="ECO:0007669"/>
    <property type="project" value="InterPro"/>
</dbReference>
<keyword evidence="2" id="KW-0813">Transport</keyword>
<evidence type="ECO:0000259" key="8">
    <source>
        <dbReference type="PROSITE" id="PS50850"/>
    </source>
</evidence>
<dbReference type="OrthoDB" id="3936150at2759"/>
<feature type="transmembrane region" description="Helical" evidence="7">
    <location>
        <begin position="446"/>
        <end position="463"/>
    </location>
</feature>
<feature type="region of interest" description="Disordered" evidence="6">
    <location>
        <begin position="1"/>
        <end position="36"/>
    </location>
</feature>
<dbReference type="SUPFAM" id="SSF103473">
    <property type="entry name" value="MFS general substrate transporter"/>
    <property type="match status" value="1"/>
</dbReference>
<feature type="domain" description="Major facilitator superfamily (MFS) profile" evidence="8">
    <location>
        <begin position="82"/>
        <end position="489"/>
    </location>
</feature>
<dbReference type="InterPro" id="IPR036259">
    <property type="entry name" value="MFS_trans_sf"/>
</dbReference>
<protein>
    <submittedName>
        <fullName evidence="9">Putative MFS-type transporter</fullName>
    </submittedName>
</protein>
<keyword evidence="5 7" id="KW-0472">Membrane</keyword>
<dbReference type="InterPro" id="IPR011701">
    <property type="entry name" value="MFS"/>
</dbReference>
<evidence type="ECO:0000256" key="6">
    <source>
        <dbReference type="SAM" id="MobiDB-lite"/>
    </source>
</evidence>
<feature type="transmembrane region" description="Helical" evidence="7">
    <location>
        <begin position="122"/>
        <end position="141"/>
    </location>
</feature>
<accession>A0A0N0NRA5</accession>
<feature type="transmembrane region" description="Helical" evidence="7">
    <location>
        <begin position="422"/>
        <end position="440"/>
    </location>
</feature>
<dbReference type="PANTHER" id="PTHR23511">
    <property type="entry name" value="SYNAPTIC VESICLE GLYCOPROTEIN 2"/>
    <property type="match status" value="1"/>
</dbReference>
<evidence type="ECO:0000256" key="2">
    <source>
        <dbReference type="ARBA" id="ARBA00022448"/>
    </source>
</evidence>
<organism evidence="9 10">
    <name type="scientific">Cyphellophora attinorum</name>
    <dbReference type="NCBI Taxonomy" id="1664694"/>
    <lineage>
        <taxon>Eukaryota</taxon>
        <taxon>Fungi</taxon>
        <taxon>Dikarya</taxon>
        <taxon>Ascomycota</taxon>
        <taxon>Pezizomycotina</taxon>
        <taxon>Eurotiomycetes</taxon>
        <taxon>Chaetothyriomycetidae</taxon>
        <taxon>Chaetothyriales</taxon>
        <taxon>Cyphellophoraceae</taxon>
        <taxon>Cyphellophora</taxon>
    </lineage>
</organism>
<comment type="caution">
    <text evidence="9">The sequence shown here is derived from an EMBL/GenBank/DDBJ whole genome shotgun (WGS) entry which is preliminary data.</text>
</comment>
<dbReference type="Proteomes" id="UP000038010">
    <property type="component" value="Unassembled WGS sequence"/>
</dbReference>
<dbReference type="PANTHER" id="PTHR23511:SF4">
    <property type="entry name" value="MAJOR FACILITATOR SUPERFAMILY (MFS) PROFILE DOMAIN-CONTAINING PROTEIN"/>
    <property type="match status" value="1"/>
</dbReference>
<feature type="transmembrane region" description="Helical" evidence="7">
    <location>
        <begin position="346"/>
        <end position="371"/>
    </location>
</feature>
<keyword evidence="4 7" id="KW-1133">Transmembrane helix</keyword>
<gene>
    <name evidence="9" type="ORF">AB675_2481</name>
</gene>
<feature type="transmembrane region" description="Helical" evidence="7">
    <location>
        <begin position="85"/>
        <end position="102"/>
    </location>
</feature>
<feature type="transmembrane region" description="Helical" evidence="7">
    <location>
        <begin position="205"/>
        <end position="226"/>
    </location>
</feature>